<feature type="compositionally biased region" description="Polar residues" evidence="1">
    <location>
        <begin position="22"/>
        <end position="33"/>
    </location>
</feature>
<name>A0ABR3Y9H6_9EURO</name>
<proteinExistence type="predicted"/>
<dbReference type="EMBL" id="JAVDPF010000003">
    <property type="protein sequence ID" value="KAL1884961.1"/>
    <property type="molecule type" value="Genomic_DNA"/>
</dbReference>
<dbReference type="Proteomes" id="UP001583193">
    <property type="component" value="Unassembled WGS sequence"/>
</dbReference>
<evidence type="ECO:0000313" key="3">
    <source>
        <dbReference type="Proteomes" id="UP001583193"/>
    </source>
</evidence>
<organism evidence="2 3">
    <name type="scientific">Paecilomyces lecythidis</name>
    <dbReference type="NCBI Taxonomy" id="3004212"/>
    <lineage>
        <taxon>Eukaryota</taxon>
        <taxon>Fungi</taxon>
        <taxon>Dikarya</taxon>
        <taxon>Ascomycota</taxon>
        <taxon>Pezizomycotina</taxon>
        <taxon>Eurotiomycetes</taxon>
        <taxon>Eurotiomycetidae</taxon>
        <taxon>Eurotiales</taxon>
        <taxon>Thermoascaceae</taxon>
        <taxon>Paecilomyces</taxon>
    </lineage>
</organism>
<feature type="region of interest" description="Disordered" evidence="1">
    <location>
        <begin position="1"/>
        <end position="33"/>
    </location>
</feature>
<comment type="caution">
    <text evidence="2">The sequence shown here is derived from an EMBL/GenBank/DDBJ whole genome shotgun (WGS) entry which is preliminary data.</text>
</comment>
<protein>
    <submittedName>
        <fullName evidence="2">Uncharacterized protein</fullName>
    </submittedName>
</protein>
<keyword evidence="3" id="KW-1185">Reference proteome</keyword>
<evidence type="ECO:0000313" key="2">
    <source>
        <dbReference type="EMBL" id="KAL1884961.1"/>
    </source>
</evidence>
<gene>
    <name evidence="2" type="ORF">Plec18167_001618</name>
</gene>
<reference evidence="2 3" key="1">
    <citation type="journal article" date="2024" name="IMA Fungus">
        <title>IMA Genome - F19 : A genome assembly and annotation guide to empower mycologists, including annotated draft genome sequences of Ceratocystis pirilliformis, Diaporthe australafricana, Fusarium ophioides, Paecilomyces lecythidis, and Sporothrix stenoceras.</title>
        <authorList>
            <person name="Aylward J."/>
            <person name="Wilson A.M."/>
            <person name="Visagie C.M."/>
            <person name="Spraker J."/>
            <person name="Barnes I."/>
            <person name="Buitendag C."/>
            <person name="Ceriani C."/>
            <person name="Del Mar Angel L."/>
            <person name="du Plessis D."/>
            <person name="Fuchs T."/>
            <person name="Gasser K."/>
            <person name="Kramer D."/>
            <person name="Li W."/>
            <person name="Munsamy K."/>
            <person name="Piso A."/>
            <person name="Price J.L."/>
            <person name="Sonnekus B."/>
            <person name="Thomas C."/>
            <person name="van der Nest A."/>
            <person name="van Dijk A."/>
            <person name="van Heerden A."/>
            <person name="van Vuuren N."/>
            <person name="Yilmaz N."/>
            <person name="Duong T.A."/>
            <person name="van der Merwe N.A."/>
            <person name="Wingfield M.J."/>
            <person name="Wingfield B.D."/>
        </authorList>
    </citation>
    <scope>NUCLEOTIDE SEQUENCE [LARGE SCALE GENOMIC DNA]</scope>
    <source>
        <strain evidence="2 3">CMW 18167</strain>
    </source>
</reference>
<evidence type="ECO:0000256" key="1">
    <source>
        <dbReference type="SAM" id="MobiDB-lite"/>
    </source>
</evidence>
<sequence length="147" mass="16040">MLVGPPTHNRRPSLSRFPLGRLNTTEQTRDTNSPVQSLLAVQLAYAESAICSHGSSVQILNALAKRCIASLAIGATDPRRQVLQSGSLTRASQTSRKECARSLAVEFWQNSPERVTQACNWEECGVCLSSSASSARPTTQQYHIELQ</sequence>
<accession>A0ABR3Y9H6</accession>